<dbReference type="InterPro" id="IPR036690">
    <property type="entry name" value="Fdx_antiC-bd_sf"/>
</dbReference>
<keyword evidence="6 15" id="KW-0436">Ligase</keyword>
<dbReference type="STRING" id="561365.SAMN05660866_03144"/>
<proteinExistence type="inferred from homology"/>
<keyword evidence="10 15" id="KW-0460">Magnesium</keyword>
<dbReference type="OrthoDB" id="9805455at2"/>
<reference evidence="21" key="1">
    <citation type="submission" date="2017-02" db="EMBL/GenBank/DDBJ databases">
        <authorList>
            <person name="Varghese N."/>
            <person name="Submissions S."/>
        </authorList>
    </citation>
    <scope>NUCLEOTIDE SEQUENCE [LARGE SCALE GENOMIC DNA]</scope>
    <source>
        <strain evidence="21">DSM 23546</strain>
    </source>
</reference>
<dbReference type="GO" id="GO:0005524">
    <property type="term" value="F:ATP binding"/>
    <property type="evidence" value="ECO:0007669"/>
    <property type="project" value="UniProtKB-UniRule"/>
</dbReference>
<feature type="binding site" evidence="15">
    <location>
        <position position="477"/>
    </location>
    <ligand>
        <name>Mg(2+)</name>
        <dbReference type="ChEBI" id="CHEBI:18420"/>
        <note>shared with alpha subunit</note>
    </ligand>
</feature>
<dbReference type="Gene3D" id="2.40.50.140">
    <property type="entry name" value="Nucleic acid-binding proteins"/>
    <property type="match status" value="1"/>
</dbReference>
<feature type="binding site" evidence="15">
    <location>
        <position position="468"/>
    </location>
    <ligand>
        <name>Mg(2+)</name>
        <dbReference type="ChEBI" id="CHEBI:18420"/>
        <note>shared with alpha subunit</note>
    </ligand>
</feature>
<dbReference type="Pfam" id="PF03147">
    <property type="entry name" value="FDX-ACB"/>
    <property type="match status" value="1"/>
</dbReference>
<dbReference type="Pfam" id="PF03484">
    <property type="entry name" value="B5"/>
    <property type="match status" value="1"/>
</dbReference>
<dbReference type="FunFam" id="2.40.50.140:FF:000045">
    <property type="entry name" value="Phenylalanine--tRNA ligase beta subunit"/>
    <property type="match status" value="1"/>
</dbReference>
<evidence type="ECO:0000256" key="2">
    <source>
        <dbReference type="ARBA" id="ARBA00008653"/>
    </source>
</evidence>
<dbReference type="FunFam" id="3.30.70.380:FF:000001">
    <property type="entry name" value="Phenylalanine--tRNA ligase beta subunit"/>
    <property type="match status" value="1"/>
</dbReference>
<dbReference type="SUPFAM" id="SSF54991">
    <property type="entry name" value="Anticodon-binding domain of PheRS"/>
    <property type="match status" value="1"/>
</dbReference>
<dbReference type="SUPFAM" id="SSF46955">
    <property type="entry name" value="Putative DNA-binding domain"/>
    <property type="match status" value="1"/>
</dbReference>
<feature type="binding site" evidence="15">
    <location>
        <position position="478"/>
    </location>
    <ligand>
        <name>Mg(2+)</name>
        <dbReference type="ChEBI" id="CHEBI:18420"/>
        <note>shared with alpha subunit</note>
    </ligand>
</feature>
<dbReference type="InterPro" id="IPR002547">
    <property type="entry name" value="tRNA-bd_dom"/>
</dbReference>
<keyword evidence="7 15" id="KW-0479">Metal-binding</keyword>
<dbReference type="FunFam" id="3.50.40.10:FF:000001">
    <property type="entry name" value="Phenylalanine--tRNA ligase beta subunit"/>
    <property type="match status" value="1"/>
</dbReference>
<keyword evidence="11 16" id="KW-0694">RNA-binding</keyword>
<keyword evidence="13 15" id="KW-0030">Aminoacyl-tRNA synthetase</keyword>
<dbReference type="InterPro" id="IPR020825">
    <property type="entry name" value="Phe-tRNA_synthase-like_B3/B4"/>
</dbReference>
<dbReference type="Proteomes" id="UP000190339">
    <property type="component" value="Unassembled WGS sequence"/>
</dbReference>
<dbReference type="GO" id="GO:0000287">
    <property type="term" value="F:magnesium ion binding"/>
    <property type="evidence" value="ECO:0007669"/>
    <property type="project" value="UniProtKB-UniRule"/>
</dbReference>
<dbReference type="Pfam" id="PF01588">
    <property type="entry name" value="tRNA_bind"/>
    <property type="match status" value="1"/>
</dbReference>
<dbReference type="SUPFAM" id="SSF55681">
    <property type="entry name" value="Class II aaRS and biotin synthetases"/>
    <property type="match status" value="1"/>
</dbReference>
<dbReference type="RefSeq" id="WP_079513542.1">
    <property type="nucleotide sequence ID" value="NZ_FUYL01000010.1"/>
</dbReference>
<keyword evidence="5 16" id="KW-0820">tRNA-binding</keyword>
<dbReference type="InterPro" id="IPR045864">
    <property type="entry name" value="aa-tRNA-synth_II/BPL/LPL"/>
</dbReference>
<dbReference type="CDD" id="cd00769">
    <property type="entry name" value="PheRS_beta_core"/>
    <property type="match status" value="1"/>
</dbReference>
<evidence type="ECO:0000256" key="15">
    <source>
        <dbReference type="HAMAP-Rule" id="MF_00283"/>
    </source>
</evidence>
<comment type="cofactor">
    <cofactor evidence="15">
        <name>Mg(2+)</name>
        <dbReference type="ChEBI" id="CHEBI:18420"/>
    </cofactor>
    <text evidence="15">Binds 2 magnesium ions per tetramer.</text>
</comment>
<dbReference type="SMART" id="SM00896">
    <property type="entry name" value="FDX-ACB"/>
    <property type="match status" value="1"/>
</dbReference>
<accession>A0A1T5DVG3</accession>
<dbReference type="PROSITE" id="PS51447">
    <property type="entry name" value="FDX_ACB"/>
    <property type="match status" value="1"/>
</dbReference>
<dbReference type="EMBL" id="FUYL01000010">
    <property type="protein sequence ID" value="SKB75629.1"/>
    <property type="molecule type" value="Genomic_DNA"/>
</dbReference>
<feature type="domain" description="FDX-ACB" evidence="18">
    <location>
        <begin position="716"/>
        <end position="809"/>
    </location>
</feature>
<evidence type="ECO:0000256" key="7">
    <source>
        <dbReference type="ARBA" id="ARBA00022723"/>
    </source>
</evidence>
<dbReference type="InterPro" id="IPR004532">
    <property type="entry name" value="Phe-tRNA-ligase_IIc_bsu_bact"/>
</dbReference>
<keyword evidence="12 15" id="KW-0648">Protein biosynthesis</keyword>
<keyword evidence="21" id="KW-1185">Reference proteome</keyword>
<protein>
    <recommendedName>
        <fullName evidence="15">Phenylalanine--tRNA ligase beta subunit</fullName>
        <ecNumber evidence="15">6.1.1.20</ecNumber>
    </recommendedName>
    <alternativeName>
        <fullName evidence="15">Phenylalanyl-tRNA synthetase beta subunit</fullName>
        <shortName evidence="15">PheRS</shortName>
    </alternativeName>
</protein>
<dbReference type="SUPFAM" id="SSF56037">
    <property type="entry name" value="PheT/TilS domain"/>
    <property type="match status" value="1"/>
</dbReference>
<feature type="binding site" evidence="15">
    <location>
        <position position="474"/>
    </location>
    <ligand>
        <name>Mg(2+)</name>
        <dbReference type="ChEBI" id="CHEBI:18420"/>
        <note>shared with alpha subunit</note>
    </ligand>
</feature>
<feature type="domain" description="TRNA-binding" evidence="17">
    <location>
        <begin position="42"/>
        <end position="155"/>
    </location>
</feature>
<dbReference type="InterPro" id="IPR012340">
    <property type="entry name" value="NA-bd_OB-fold"/>
</dbReference>
<evidence type="ECO:0000256" key="11">
    <source>
        <dbReference type="ARBA" id="ARBA00022884"/>
    </source>
</evidence>
<dbReference type="InterPro" id="IPR041616">
    <property type="entry name" value="PheRS_beta_core"/>
</dbReference>
<evidence type="ECO:0000256" key="9">
    <source>
        <dbReference type="ARBA" id="ARBA00022840"/>
    </source>
</evidence>
<keyword evidence="8 15" id="KW-0547">Nucleotide-binding</keyword>
<dbReference type="NCBIfam" id="NF045760">
    <property type="entry name" value="YtpR"/>
    <property type="match status" value="1"/>
</dbReference>
<dbReference type="InterPro" id="IPR005121">
    <property type="entry name" value="Fdx_antiC-bd"/>
</dbReference>
<comment type="subcellular location">
    <subcellularLocation>
        <location evidence="1 15">Cytoplasm</location>
    </subcellularLocation>
</comment>
<evidence type="ECO:0000313" key="20">
    <source>
        <dbReference type="EMBL" id="SKB75629.1"/>
    </source>
</evidence>
<dbReference type="HAMAP" id="MF_00283">
    <property type="entry name" value="Phe_tRNA_synth_beta1"/>
    <property type="match status" value="1"/>
</dbReference>
<evidence type="ECO:0000256" key="16">
    <source>
        <dbReference type="PROSITE-ProRule" id="PRU00209"/>
    </source>
</evidence>
<dbReference type="PANTHER" id="PTHR10947:SF0">
    <property type="entry name" value="PHENYLALANINE--TRNA LIGASE BETA SUBUNIT"/>
    <property type="match status" value="1"/>
</dbReference>
<comment type="catalytic activity">
    <reaction evidence="14 15">
        <text>tRNA(Phe) + L-phenylalanine + ATP = L-phenylalanyl-tRNA(Phe) + AMP + diphosphate + H(+)</text>
        <dbReference type="Rhea" id="RHEA:19413"/>
        <dbReference type="Rhea" id="RHEA-COMP:9668"/>
        <dbReference type="Rhea" id="RHEA-COMP:9699"/>
        <dbReference type="ChEBI" id="CHEBI:15378"/>
        <dbReference type="ChEBI" id="CHEBI:30616"/>
        <dbReference type="ChEBI" id="CHEBI:33019"/>
        <dbReference type="ChEBI" id="CHEBI:58095"/>
        <dbReference type="ChEBI" id="CHEBI:78442"/>
        <dbReference type="ChEBI" id="CHEBI:78531"/>
        <dbReference type="ChEBI" id="CHEBI:456215"/>
        <dbReference type="EC" id="6.1.1.20"/>
    </reaction>
</comment>
<dbReference type="InterPro" id="IPR033714">
    <property type="entry name" value="tRNA_bind_bactPheRS"/>
</dbReference>
<evidence type="ECO:0000256" key="1">
    <source>
        <dbReference type="ARBA" id="ARBA00004496"/>
    </source>
</evidence>
<dbReference type="GO" id="GO:0006432">
    <property type="term" value="P:phenylalanyl-tRNA aminoacylation"/>
    <property type="evidence" value="ECO:0007669"/>
    <property type="project" value="UniProtKB-UniRule"/>
</dbReference>
<evidence type="ECO:0000256" key="8">
    <source>
        <dbReference type="ARBA" id="ARBA00022741"/>
    </source>
</evidence>
<dbReference type="GO" id="GO:0004826">
    <property type="term" value="F:phenylalanine-tRNA ligase activity"/>
    <property type="evidence" value="ECO:0007669"/>
    <property type="project" value="UniProtKB-UniRule"/>
</dbReference>
<dbReference type="Gene3D" id="3.50.40.10">
    <property type="entry name" value="Phenylalanyl-trna Synthetase, Chain B, domain 3"/>
    <property type="match status" value="1"/>
</dbReference>
<evidence type="ECO:0000256" key="5">
    <source>
        <dbReference type="ARBA" id="ARBA00022555"/>
    </source>
</evidence>
<keyword evidence="4 15" id="KW-0963">Cytoplasm</keyword>
<evidence type="ECO:0000259" key="18">
    <source>
        <dbReference type="PROSITE" id="PS51447"/>
    </source>
</evidence>
<name>A0A1T5DVG3_9FLAO</name>
<comment type="similarity">
    <text evidence="2 15">Belongs to the phenylalanyl-tRNA synthetase beta subunit family. Type 1 subfamily.</text>
</comment>
<dbReference type="AlphaFoldDB" id="A0A1T5DVG3"/>
<dbReference type="GO" id="GO:0000049">
    <property type="term" value="F:tRNA binding"/>
    <property type="evidence" value="ECO:0007669"/>
    <property type="project" value="UniProtKB-UniRule"/>
</dbReference>
<dbReference type="PANTHER" id="PTHR10947">
    <property type="entry name" value="PHENYLALANYL-TRNA SYNTHETASE BETA CHAIN AND LEUCINE-RICH REPEAT-CONTAINING PROTEIN 47"/>
    <property type="match status" value="1"/>
</dbReference>
<evidence type="ECO:0000256" key="10">
    <source>
        <dbReference type="ARBA" id="ARBA00022842"/>
    </source>
</evidence>
<dbReference type="SMART" id="SM00873">
    <property type="entry name" value="B3_4"/>
    <property type="match status" value="1"/>
</dbReference>
<evidence type="ECO:0000313" key="21">
    <source>
        <dbReference type="Proteomes" id="UP000190339"/>
    </source>
</evidence>
<comment type="subunit">
    <text evidence="3 15">Tetramer of two alpha and two beta subunits.</text>
</comment>
<evidence type="ECO:0000256" key="14">
    <source>
        <dbReference type="ARBA" id="ARBA00049255"/>
    </source>
</evidence>
<dbReference type="EC" id="6.1.1.20" evidence="15"/>
<gene>
    <name evidence="15" type="primary">pheT</name>
    <name evidence="20" type="ORF">SAMN05660866_03144</name>
</gene>
<dbReference type="Pfam" id="PF17759">
    <property type="entry name" value="tRNA_synthFbeta"/>
    <property type="match status" value="1"/>
</dbReference>
<dbReference type="PROSITE" id="PS51483">
    <property type="entry name" value="B5"/>
    <property type="match status" value="1"/>
</dbReference>
<feature type="domain" description="B5" evidence="19">
    <location>
        <begin position="414"/>
        <end position="490"/>
    </location>
</feature>
<dbReference type="CDD" id="cd02796">
    <property type="entry name" value="tRNA_bind_bactPheRS"/>
    <property type="match status" value="1"/>
</dbReference>
<evidence type="ECO:0000256" key="13">
    <source>
        <dbReference type="ARBA" id="ARBA00023146"/>
    </source>
</evidence>
<dbReference type="Gene3D" id="3.30.56.10">
    <property type="match status" value="2"/>
</dbReference>
<sequence>MKISYNWLKQFIQIDWDSKKTGELLTDLGLEVEGVEKFESVKGGLKGIVVGHVLTCEKHTNADKLNVTTVDIGSGTPLQIVCGAKNVAAGQKVPVATIGTTLYTAEGEAWKIKKGKIRGEESHGMICAEDELGLGSSHDGIMVLDNDLAVGTPCAEIFDIEEDEVFEIGLTPNRADAMSHFGVARDLKAGLKQKEISKELITPSTSHFNINDRSLKIDVDVINTALAPRYCGVTLSDLIIQPSPTWLKNRLKAIGITPKNNVVDATNYVLHELGQPLHAFDAAKIKGNKIVVQTLPKGTKFVTLDGVERTLHEDDLMICDTEKPLCLAGVFGGLSSGVTEETTSIFLESAYFNPVSIRKSAKRHALNTDASFRFERGIDIENVEYSLKRAALLIKEIAGGEITSDIIDLYPNKTSNFEVFLGFEKINKLIGQEIPQDTIKSILTSLDIKVKNVTEAGMGLEVPSYRVDVQRQVDVIEEILRVYGYNNIAFSEKLNASVSTTAATEDHKIQSTIGNILAAKGYYEILTNSLTNPDYSKLLGSEEDENKSIEIINPLSGDLSVLRRASLFSALETASYNINRKRANLKLFEFGKTYHAKDGKRIEPKYLSILLSGDTIQDSWTNKAVTTNFFELKSIVKTILIRLGLDNLKSEPTTSTLFSEGLSFTYQKNNLVSFGLIKKSILKKFDIKQDILYADFNWDVILKQLKNTPILFKEIPKYPEVKRDFALLLDEKSTYRELFNLAYSAERKFLKDMTLFDVYEGKNLTEGKKSYAVSFTLQDDKSTLTEKQIEKIMSKLQTTYETQLGASLR</sequence>
<dbReference type="Gene3D" id="3.30.930.10">
    <property type="entry name" value="Bira Bifunctional Protein, Domain 2"/>
    <property type="match status" value="1"/>
</dbReference>
<organism evidence="20 21">
    <name type="scientific">Maribacter arcticus</name>
    <dbReference type="NCBI Taxonomy" id="561365"/>
    <lineage>
        <taxon>Bacteria</taxon>
        <taxon>Pseudomonadati</taxon>
        <taxon>Bacteroidota</taxon>
        <taxon>Flavobacteriia</taxon>
        <taxon>Flavobacteriales</taxon>
        <taxon>Flavobacteriaceae</taxon>
        <taxon>Maribacter</taxon>
    </lineage>
</organism>
<keyword evidence="9 15" id="KW-0067">ATP-binding</keyword>
<dbReference type="InterPro" id="IPR005147">
    <property type="entry name" value="tRNA_synthase_B5-dom"/>
</dbReference>
<dbReference type="InterPro" id="IPR005146">
    <property type="entry name" value="B3/B4_tRNA-bd"/>
</dbReference>
<dbReference type="Gene3D" id="3.30.70.380">
    <property type="entry name" value="Ferrodoxin-fold anticodon-binding domain"/>
    <property type="match status" value="1"/>
</dbReference>
<evidence type="ECO:0000259" key="19">
    <source>
        <dbReference type="PROSITE" id="PS51483"/>
    </source>
</evidence>
<evidence type="ECO:0000256" key="4">
    <source>
        <dbReference type="ARBA" id="ARBA00022490"/>
    </source>
</evidence>
<dbReference type="NCBIfam" id="TIGR00472">
    <property type="entry name" value="pheT_bact"/>
    <property type="match status" value="1"/>
</dbReference>
<dbReference type="InterPro" id="IPR045060">
    <property type="entry name" value="Phe-tRNA-ligase_IIc_bsu"/>
</dbReference>
<evidence type="ECO:0000256" key="6">
    <source>
        <dbReference type="ARBA" id="ARBA00022598"/>
    </source>
</evidence>
<dbReference type="SUPFAM" id="SSF50249">
    <property type="entry name" value="Nucleic acid-binding proteins"/>
    <property type="match status" value="1"/>
</dbReference>
<dbReference type="Pfam" id="PF03483">
    <property type="entry name" value="B3_4"/>
    <property type="match status" value="1"/>
</dbReference>
<evidence type="ECO:0000256" key="12">
    <source>
        <dbReference type="ARBA" id="ARBA00022917"/>
    </source>
</evidence>
<dbReference type="GO" id="GO:0009328">
    <property type="term" value="C:phenylalanine-tRNA ligase complex"/>
    <property type="evidence" value="ECO:0007669"/>
    <property type="project" value="TreeGrafter"/>
</dbReference>
<dbReference type="InterPro" id="IPR009061">
    <property type="entry name" value="DNA-bd_dom_put_sf"/>
</dbReference>
<evidence type="ECO:0000259" key="17">
    <source>
        <dbReference type="PROSITE" id="PS50886"/>
    </source>
</evidence>
<dbReference type="SMART" id="SM00874">
    <property type="entry name" value="B5"/>
    <property type="match status" value="1"/>
</dbReference>
<evidence type="ECO:0000256" key="3">
    <source>
        <dbReference type="ARBA" id="ARBA00011209"/>
    </source>
</evidence>
<dbReference type="PROSITE" id="PS50886">
    <property type="entry name" value="TRBD"/>
    <property type="match status" value="1"/>
</dbReference>